<accession>A0A6A6R9M2</accession>
<dbReference type="AlphaFoldDB" id="A0A6A6R9M2"/>
<feature type="domain" description="Heterokaryon incompatibility" evidence="1">
    <location>
        <begin position="1"/>
        <end position="99"/>
    </location>
</feature>
<evidence type="ECO:0000313" key="2">
    <source>
        <dbReference type="EMBL" id="KAF2501505.1"/>
    </source>
</evidence>
<evidence type="ECO:0000313" key="3">
    <source>
        <dbReference type="Proteomes" id="UP000799750"/>
    </source>
</evidence>
<sequence length="268" mass="31076">YVALSHCWGKEQPLKTRNKEDLIEWKKDIPWARLPRTFQDAIQVTAFLGYRFLWIDSICIIQEDQEDWERQSAKMGSIYQNSLLTIAAAAASGHEKGMLELLDHKFLLDPIDPIDMRAWTYQERLLPPRSLLYSTAEMKWECNAIHCCECGMNNTKFQDDRHDYNFRNVAQFTKAEALHFWYTRVVPVYSRRNLTKGTDKLPALSGVVARLSPRIEGRYLGGIWEQHVIFGLSWVASHTIPYPRPIELCPSYQAPTFSWASISGGVRY</sequence>
<proteinExistence type="predicted"/>
<dbReference type="Pfam" id="PF06985">
    <property type="entry name" value="HET"/>
    <property type="match status" value="1"/>
</dbReference>
<organism evidence="2 3">
    <name type="scientific">Lophium mytilinum</name>
    <dbReference type="NCBI Taxonomy" id="390894"/>
    <lineage>
        <taxon>Eukaryota</taxon>
        <taxon>Fungi</taxon>
        <taxon>Dikarya</taxon>
        <taxon>Ascomycota</taxon>
        <taxon>Pezizomycotina</taxon>
        <taxon>Dothideomycetes</taxon>
        <taxon>Pleosporomycetidae</taxon>
        <taxon>Mytilinidiales</taxon>
        <taxon>Mytilinidiaceae</taxon>
        <taxon>Lophium</taxon>
    </lineage>
</organism>
<dbReference type="OrthoDB" id="5362512at2759"/>
<evidence type="ECO:0000259" key="1">
    <source>
        <dbReference type="Pfam" id="PF06985"/>
    </source>
</evidence>
<feature type="non-terminal residue" evidence="2">
    <location>
        <position position="1"/>
    </location>
</feature>
<reference evidence="2" key="1">
    <citation type="journal article" date="2020" name="Stud. Mycol.">
        <title>101 Dothideomycetes genomes: a test case for predicting lifestyles and emergence of pathogens.</title>
        <authorList>
            <person name="Haridas S."/>
            <person name="Albert R."/>
            <person name="Binder M."/>
            <person name="Bloem J."/>
            <person name="Labutti K."/>
            <person name="Salamov A."/>
            <person name="Andreopoulos B."/>
            <person name="Baker S."/>
            <person name="Barry K."/>
            <person name="Bills G."/>
            <person name="Bluhm B."/>
            <person name="Cannon C."/>
            <person name="Castanera R."/>
            <person name="Culley D."/>
            <person name="Daum C."/>
            <person name="Ezra D."/>
            <person name="Gonzalez J."/>
            <person name="Henrissat B."/>
            <person name="Kuo A."/>
            <person name="Liang C."/>
            <person name="Lipzen A."/>
            <person name="Lutzoni F."/>
            <person name="Magnuson J."/>
            <person name="Mondo S."/>
            <person name="Nolan M."/>
            <person name="Ohm R."/>
            <person name="Pangilinan J."/>
            <person name="Park H.-J."/>
            <person name="Ramirez L."/>
            <person name="Alfaro M."/>
            <person name="Sun H."/>
            <person name="Tritt A."/>
            <person name="Yoshinaga Y."/>
            <person name="Zwiers L.-H."/>
            <person name="Turgeon B."/>
            <person name="Goodwin S."/>
            <person name="Spatafora J."/>
            <person name="Crous P."/>
            <person name="Grigoriev I."/>
        </authorList>
    </citation>
    <scope>NUCLEOTIDE SEQUENCE</scope>
    <source>
        <strain evidence="2">CBS 269.34</strain>
    </source>
</reference>
<dbReference type="PANTHER" id="PTHR33112:SF9">
    <property type="entry name" value="HETEROKARYON INCOMPATIBILITY DOMAIN-CONTAINING PROTEIN"/>
    <property type="match status" value="1"/>
</dbReference>
<gene>
    <name evidence="2" type="ORF">BU16DRAFT_444440</name>
</gene>
<feature type="non-terminal residue" evidence="2">
    <location>
        <position position="268"/>
    </location>
</feature>
<dbReference type="EMBL" id="MU004182">
    <property type="protein sequence ID" value="KAF2501505.1"/>
    <property type="molecule type" value="Genomic_DNA"/>
</dbReference>
<protein>
    <submittedName>
        <fullName evidence="2">HET-domain-containing protein</fullName>
    </submittedName>
</protein>
<dbReference type="PANTHER" id="PTHR33112">
    <property type="entry name" value="DOMAIN PROTEIN, PUTATIVE-RELATED"/>
    <property type="match status" value="1"/>
</dbReference>
<dbReference type="InterPro" id="IPR010730">
    <property type="entry name" value="HET"/>
</dbReference>
<dbReference type="Proteomes" id="UP000799750">
    <property type="component" value="Unassembled WGS sequence"/>
</dbReference>
<keyword evidence="3" id="KW-1185">Reference proteome</keyword>
<name>A0A6A6R9M2_9PEZI</name>